<dbReference type="Pfam" id="PF06945">
    <property type="entry name" value="DUF1289"/>
    <property type="match status" value="1"/>
</dbReference>
<dbReference type="PANTHER" id="PTHR35175">
    <property type="entry name" value="DUF1289 DOMAIN-CONTAINING PROTEIN"/>
    <property type="match status" value="1"/>
</dbReference>
<dbReference type="Proteomes" id="UP001065322">
    <property type="component" value="Chromosome"/>
</dbReference>
<evidence type="ECO:0000313" key="2">
    <source>
        <dbReference type="Proteomes" id="UP001065322"/>
    </source>
</evidence>
<evidence type="ECO:0000313" key="1">
    <source>
        <dbReference type="EMBL" id="UXD87390.1"/>
    </source>
</evidence>
<dbReference type="RefSeq" id="WP_366516553.1">
    <property type="nucleotide sequence ID" value="NZ_CP054475.1"/>
</dbReference>
<keyword evidence="2" id="KW-1185">Reference proteome</keyword>
<proteinExistence type="predicted"/>
<reference evidence="2" key="1">
    <citation type="submission" date="2020-06" db="EMBL/GenBank/DDBJ databases">
        <title>Thalassolituus marinus alknpb1M-1, a hydrocarbon-degrading bacterium isolated from the deep-sea overlying water using an in-situ strategy from the South China Sea basin.</title>
        <authorList>
            <person name="Dong C."/>
            <person name="Chen Y."/>
            <person name="Shao Z."/>
        </authorList>
    </citation>
    <scope>NUCLEOTIDE SEQUENCE [LARGE SCALE GENOMIC DNA]</scope>
    <source>
        <strain evidence="2">alknpb1M-1</strain>
    </source>
</reference>
<dbReference type="EMBL" id="CP054475">
    <property type="protein sequence ID" value="UXD87390.1"/>
    <property type="molecule type" value="Genomic_DNA"/>
</dbReference>
<sequence>MQESASPCTRNCCLNDQDICMGCYRSLSEILIWQASSAEEKQKILRNCAERKQKSVK</sequence>
<protein>
    <submittedName>
        <fullName evidence="1">DUF1289 domain-containing protein</fullName>
    </submittedName>
</protein>
<gene>
    <name evidence="1" type="ORF">HUF19_08075</name>
</gene>
<organism evidence="1 2">
    <name type="scientific">Thalassolituus hydrocarboniclasticus</name>
    <dbReference type="NCBI Taxonomy" id="2742796"/>
    <lineage>
        <taxon>Bacteria</taxon>
        <taxon>Pseudomonadati</taxon>
        <taxon>Pseudomonadota</taxon>
        <taxon>Gammaproteobacteria</taxon>
        <taxon>Oceanospirillales</taxon>
        <taxon>Oceanospirillaceae</taxon>
        <taxon>Thalassolituus</taxon>
    </lineage>
</organism>
<accession>A0ABY6A9M0</accession>
<name>A0ABY6A9M0_9GAMM</name>
<dbReference type="PANTHER" id="PTHR35175:SF2">
    <property type="entry name" value="DUF1289 DOMAIN-CONTAINING PROTEIN"/>
    <property type="match status" value="1"/>
</dbReference>
<dbReference type="InterPro" id="IPR010710">
    <property type="entry name" value="DUF1289"/>
</dbReference>